<reference evidence="2" key="1">
    <citation type="submission" date="2015-11" db="EMBL/GenBank/DDBJ databases">
        <title>Complete genome sequence of a polyethylene glycol-degrading strain Sphingopyxis terrae strain 203-1 (NBRC 15098).</title>
        <authorList>
            <person name="Yoshiyuki O."/>
            <person name="Shouta N."/>
            <person name="Nagata Y."/>
            <person name="Numata M."/>
            <person name="Tsuchikane K."/>
            <person name="Hosoyama A."/>
            <person name="Yamazoe A."/>
            <person name="Tsuda M."/>
            <person name="Fujita N."/>
            <person name="Kawai F."/>
        </authorList>
    </citation>
    <scope>NUCLEOTIDE SEQUENCE [LARGE SCALE GENOMIC DNA]</scope>
    <source>
        <strain evidence="2">203-1</strain>
    </source>
</reference>
<organism evidence="1 2">
    <name type="scientific">Sphingopyxis terrae subsp. terrae NBRC 15098</name>
    <dbReference type="NCBI Taxonomy" id="1219058"/>
    <lineage>
        <taxon>Bacteria</taxon>
        <taxon>Pseudomonadati</taxon>
        <taxon>Pseudomonadota</taxon>
        <taxon>Alphaproteobacteria</taxon>
        <taxon>Sphingomonadales</taxon>
        <taxon>Sphingomonadaceae</taxon>
        <taxon>Sphingopyxis</taxon>
    </lineage>
</organism>
<dbReference type="PRINTS" id="PR00081">
    <property type="entry name" value="GDHRDH"/>
</dbReference>
<dbReference type="STRING" id="1219058.AOA14_03640"/>
<reference evidence="1 2" key="2">
    <citation type="journal article" date="2016" name="Genome Announc.">
        <title>Complete Genome Sequence of Sphingopyxis terrae Strain 203-1 (NBRC 111660), a Polyethylene Glycol Degrader.</title>
        <authorList>
            <person name="Ohtsubo Y."/>
            <person name="Nonoyama S."/>
            <person name="Nagata Y."/>
            <person name="Numata M."/>
            <person name="Tsuchikane K."/>
            <person name="Hosoyama A."/>
            <person name="Yamazoe A."/>
            <person name="Tsuda M."/>
            <person name="Fujita N."/>
            <person name="Kawai F."/>
        </authorList>
    </citation>
    <scope>NUCLEOTIDE SEQUENCE [LARGE SCALE GENOMIC DNA]</scope>
    <source>
        <strain evidence="1 2">203-1</strain>
    </source>
</reference>
<evidence type="ECO:0000313" key="1">
    <source>
        <dbReference type="EMBL" id="AMU93698.1"/>
    </source>
</evidence>
<accession>A0A142VV53</accession>
<evidence type="ECO:0008006" key="3">
    <source>
        <dbReference type="Google" id="ProtNLM"/>
    </source>
</evidence>
<dbReference type="Pfam" id="PF13561">
    <property type="entry name" value="adh_short_C2"/>
    <property type="match status" value="1"/>
</dbReference>
<gene>
    <name evidence="1" type="ORF">AOA14_03640</name>
</gene>
<evidence type="ECO:0000313" key="2">
    <source>
        <dbReference type="Proteomes" id="UP000076234"/>
    </source>
</evidence>
<dbReference type="RefSeq" id="WP_062900797.1">
    <property type="nucleotide sequence ID" value="NZ_CP013342.1"/>
</dbReference>
<dbReference type="AlphaFoldDB" id="A0A142VV53"/>
<dbReference type="Gene3D" id="3.40.50.720">
    <property type="entry name" value="NAD(P)-binding Rossmann-like Domain"/>
    <property type="match status" value="1"/>
</dbReference>
<name>A0A142VV53_9SPHN</name>
<protein>
    <recommendedName>
        <fullName evidence="3">SDR family oxidoreductase</fullName>
    </recommendedName>
</protein>
<dbReference type="SUPFAM" id="SSF51735">
    <property type="entry name" value="NAD(P)-binding Rossmann-fold domains"/>
    <property type="match status" value="1"/>
</dbReference>
<dbReference type="Proteomes" id="UP000076234">
    <property type="component" value="Chromosome"/>
</dbReference>
<dbReference type="PANTHER" id="PTHR43975:SF2">
    <property type="entry name" value="EG:BACR7A4.14 PROTEIN-RELATED"/>
    <property type="match status" value="1"/>
</dbReference>
<sequence length="250" mass="25858">MSGTILVTGSASGIGRALYRDLVDAGYRPIGLDRAAGPGCDIVCDLASSEAIARAAEQIDGPLAAIAHVAGLPGTAPTAAVLAVNLLAPRQLTDALAGRLAEGASIVAVSSITAARCSLDDAAKDWLLGLGPRELQAELSTLDGTLAYEHSKALLNRWMLHEAAAFSSRRIRVNCVSPGPVETPILADFRSSMGADRIAAAEALTGRHGRPEEIAQAIFFLLSSRASWVNGVDLKVDGGFHALRTLAGRG</sequence>
<dbReference type="InterPro" id="IPR002347">
    <property type="entry name" value="SDR_fam"/>
</dbReference>
<dbReference type="PANTHER" id="PTHR43975">
    <property type="entry name" value="ZGC:101858"/>
    <property type="match status" value="1"/>
</dbReference>
<dbReference type="KEGG" id="ster:AOA14_03640"/>
<dbReference type="InterPro" id="IPR036291">
    <property type="entry name" value="NAD(P)-bd_dom_sf"/>
</dbReference>
<dbReference type="EMBL" id="CP013342">
    <property type="protein sequence ID" value="AMU93698.1"/>
    <property type="molecule type" value="Genomic_DNA"/>
</dbReference>
<proteinExistence type="predicted"/>